<dbReference type="GeneID" id="93171271"/>
<dbReference type="RefSeq" id="WP_063828757.1">
    <property type="nucleotide sequence ID" value="NZ_CABVPP010000035.1"/>
</dbReference>
<dbReference type="EMBL" id="CABVPP010000035">
    <property type="protein sequence ID" value="VWB88058.1"/>
    <property type="molecule type" value="Genomic_DNA"/>
</dbReference>
<dbReference type="AlphaFoldDB" id="A0A6P2MWG1"/>
<accession>A0A6P2MWG1</accession>
<protein>
    <submittedName>
        <fullName evidence="3">Uncharacterized protein</fullName>
    </submittedName>
</protein>
<sequence>MTNKQKLISAYLAIGILFALYGWQFGETGYRGFAYNLGRGLFWPTILFPFLGSVLGVIVLVMIIAVINRARMSPAACGSSTACRTGPSSWTACARRPRPDT</sequence>
<evidence type="ECO:0000256" key="1">
    <source>
        <dbReference type="SAM" id="MobiDB-lite"/>
    </source>
</evidence>
<dbReference type="Proteomes" id="UP000494162">
    <property type="component" value="Unassembled WGS sequence"/>
</dbReference>
<feature type="transmembrane region" description="Helical" evidence="2">
    <location>
        <begin position="7"/>
        <end position="26"/>
    </location>
</feature>
<organism evidence="3 4">
    <name type="scientific">Burkholderia pseudomultivorans</name>
    <dbReference type="NCBI Taxonomy" id="1207504"/>
    <lineage>
        <taxon>Bacteria</taxon>
        <taxon>Pseudomonadati</taxon>
        <taxon>Pseudomonadota</taxon>
        <taxon>Betaproteobacteria</taxon>
        <taxon>Burkholderiales</taxon>
        <taxon>Burkholderiaceae</taxon>
        <taxon>Burkholderia</taxon>
        <taxon>Burkholderia cepacia complex</taxon>
    </lineage>
</organism>
<keyword evidence="2" id="KW-0472">Membrane</keyword>
<proteinExistence type="predicted"/>
<reference evidence="3 4" key="1">
    <citation type="submission" date="2019-09" db="EMBL/GenBank/DDBJ databases">
        <authorList>
            <person name="Depoorter E."/>
        </authorList>
    </citation>
    <scope>NUCLEOTIDE SEQUENCE [LARGE SCALE GENOMIC DNA]</scope>
    <source>
        <strain evidence="3">LMG 26883</strain>
    </source>
</reference>
<evidence type="ECO:0000313" key="4">
    <source>
        <dbReference type="Proteomes" id="UP000494162"/>
    </source>
</evidence>
<keyword evidence="2" id="KW-1133">Transmembrane helix</keyword>
<evidence type="ECO:0000256" key="2">
    <source>
        <dbReference type="SAM" id="Phobius"/>
    </source>
</evidence>
<keyword evidence="2" id="KW-0812">Transmembrane</keyword>
<feature type="region of interest" description="Disordered" evidence="1">
    <location>
        <begin position="79"/>
        <end position="101"/>
    </location>
</feature>
<feature type="compositionally biased region" description="Polar residues" evidence="1">
    <location>
        <begin position="79"/>
        <end position="91"/>
    </location>
</feature>
<feature type="transmembrane region" description="Helical" evidence="2">
    <location>
        <begin position="46"/>
        <end position="67"/>
    </location>
</feature>
<name>A0A6P2MWG1_9BURK</name>
<gene>
    <name evidence="3" type="ORF">BPS26883_04234</name>
</gene>
<evidence type="ECO:0000313" key="3">
    <source>
        <dbReference type="EMBL" id="VWB88058.1"/>
    </source>
</evidence>